<dbReference type="Pfam" id="PF00496">
    <property type="entry name" value="SBP_bac_5"/>
    <property type="match status" value="1"/>
</dbReference>
<reference evidence="2" key="1">
    <citation type="journal article" date="2014" name="Front. Microbiol.">
        <title>High frequency of phylogenetically diverse reductive dehalogenase-homologous genes in deep subseafloor sedimentary metagenomes.</title>
        <authorList>
            <person name="Kawai M."/>
            <person name="Futagami T."/>
            <person name="Toyoda A."/>
            <person name="Takaki Y."/>
            <person name="Nishi S."/>
            <person name="Hori S."/>
            <person name="Arai W."/>
            <person name="Tsubouchi T."/>
            <person name="Morono Y."/>
            <person name="Uchiyama I."/>
            <person name="Ito T."/>
            <person name="Fujiyama A."/>
            <person name="Inagaki F."/>
            <person name="Takami H."/>
        </authorList>
    </citation>
    <scope>NUCLEOTIDE SEQUENCE</scope>
    <source>
        <strain evidence="2">Expedition CK06-06</strain>
    </source>
</reference>
<proteinExistence type="predicted"/>
<dbReference type="Gene3D" id="3.90.76.10">
    <property type="entry name" value="Dipeptide-binding Protein, Domain 1"/>
    <property type="match status" value="1"/>
</dbReference>
<protein>
    <recommendedName>
        <fullName evidence="1">Solute-binding protein family 5 domain-containing protein</fullName>
    </recommendedName>
</protein>
<dbReference type="GO" id="GO:1904680">
    <property type="term" value="F:peptide transmembrane transporter activity"/>
    <property type="evidence" value="ECO:0007669"/>
    <property type="project" value="TreeGrafter"/>
</dbReference>
<name>X1PNM8_9ZZZZ</name>
<dbReference type="Gene3D" id="3.40.190.10">
    <property type="entry name" value="Periplasmic binding protein-like II"/>
    <property type="match status" value="1"/>
</dbReference>
<evidence type="ECO:0000313" key="2">
    <source>
        <dbReference type="EMBL" id="GAI32464.1"/>
    </source>
</evidence>
<dbReference type="InterPro" id="IPR039424">
    <property type="entry name" value="SBP_5"/>
</dbReference>
<feature type="non-terminal residue" evidence="2">
    <location>
        <position position="291"/>
    </location>
</feature>
<dbReference type="SUPFAM" id="SSF53850">
    <property type="entry name" value="Periplasmic binding protein-like II"/>
    <property type="match status" value="1"/>
</dbReference>
<dbReference type="GO" id="GO:0015833">
    <property type="term" value="P:peptide transport"/>
    <property type="evidence" value="ECO:0007669"/>
    <property type="project" value="TreeGrafter"/>
</dbReference>
<dbReference type="PANTHER" id="PTHR30290">
    <property type="entry name" value="PERIPLASMIC BINDING COMPONENT OF ABC TRANSPORTER"/>
    <property type="match status" value="1"/>
</dbReference>
<organism evidence="2">
    <name type="scientific">marine sediment metagenome</name>
    <dbReference type="NCBI Taxonomy" id="412755"/>
    <lineage>
        <taxon>unclassified sequences</taxon>
        <taxon>metagenomes</taxon>
        <taxon>ecological metagenomes</taxon>
    </lineage>
</organism>
<feature type="non-terminal residue" evidence="2">
    <location>
        <position position="1"/>
    </location>
</feature>
<dbReference type="AlphaFoldDB" id="X1PNM8"/>
<dbReference type="Gene3D" id="3.10.105.10">
    <property type="entry name" value="Dipeptide-binding Protein, Domain 3"/>
    <property type="match status" value="1"/>
</dbReference>
<dbReference type="InterPro" id="IPR000914">
    <property type="entry name" value="SBP_5_dom"/>
</dbReference>
<comment type="caution">
    <text evidence="2">The sequence shown here is derived from an EMBL/GenBank/DDBJ whole genome shotgun (WGS) entry which is preliminary data.</text>
</comment>
<dbReference type="PANTHER" id="PTHR30290:SF82">
    <property type="entry name" value="ABC-TYPE DIPEPTIDE_OLIGOPEPTIDE TRANSPORT SYSTEM, PERIPLASMIC COMPONENT"/>
    <property type="match status" value="1"/>
</dbReference>
<dbReference type="EMBL" id="BARV01015787">
    <property type="protein sequence ID" value="GAI32464.1"/>
    <property type="molecule type" value="Genomic_DNA"/>
</dbReference>
<evidence type="ECO:0000259" key="1">
    <source>
        <dbReference type="Pfam" id="PF00496"/>
    </source>
</evidence>
<sequence length="291" mass="32601">FETLGITEMMEGIVDSITAADDETVHFNVASGKEFSLMVPSKLYTTPILPKARWEPLLAEYGDTIAEFMNEDIDDINGASQYTLCLIEPTRNVFERIDDWWGNDIYGQPAPKYVMVLKYETAVSQQGAFDDGTLDWCDGFLPGAYTYVMTRPDVECWDKMNPDGKIFTPAGSIFMVPNMQCTEHPELGEPWLRQAVAYAIDLDQITWVCQEGLVPPASASYIKPAGELGETYIDHDLIVETYGAEIIPYDPAKAVEILQEHCTGSVEEGWTWDGDPIGPWDINTVTNWIDV</sequence>
<feature type="domain" description="Solute-binding protein family 5" evidence="1">
    <location>
        <begin position="13"/>
        <end position="261"/>
    </location>
</feature>
<accession>X1PNM8</accession>
<gene>
    <name evidence="2" type="ORF">S06H3_27235</name>
</gene>